<dbReference type="Proteomes" id="UP000449092">
    <property type="component" value="Unassembled WGS sequence"/>
</dbReference>
<comment type="caution">
    <text evidence="1">The sequence shown here is derived from an EMBL/GenBank/DDBJ whole genome shotgun (WGS) entry which is preliminary data.</text>
</comment>
<dbReference type="AlphaFoldDB" id="A0A845DD48"/>
<organism evidence="1 2">
    <name type="scientific">Candidatus Spechtbacteria bacterium SB0662_bin_43</name>
    <dbReference type="NCBI Taxonomy" id="2604897"/>
    <lineage>
        <taxon>Bacteria</taxon>
        <taxon>Candidatus Spechtiibacteriota</taxon>
    </lineage>
</organism>
<reference evidence="1 2" key="1">
    <citation type="submission" date="2019-09" db="EMBL/GenBank/DDBJ databases">
        <title>Characterisation of the sponge microbiome using genome-centric metagenomics.</title>
        <authorList>
            <person name="Engelberts J.P."/>
            <person name="Robbins S.J."/>
            <person name="De Goeij J.M."/>
            <person name="Aranda M."/>
            <person name="Bell S.C."/>
            <person name="Webster N.S."/>
        </authorList>
    </citation>
    <scope>NUCLEOTIDE SEQUENCE [LARGE SCALE GENOMIC DNA]</scope>
    <source>
        <strain evidence="1">SB0662_bin_43</strain>
    </source>
</reference>
<gene>
    <name evidence="1" type="ORF">F4X82_03660</name>
</gene>
<proteinExistence type="predicted"/>
<evidence type="ECO:0000313" key="2">
    <source>
        <dbReference type="Proteomes" id="UP000449092"/>
    </source>
</evidence>
<protein>
    <submittedName>
        <fullName evidence="1">Uncharacterized protein</fullName>
    </submittedName>
</protein>
<name>A0A845DD48_9BACT</name>
<accession>A0A845DD48</accession>
<sequence>MATSQIDKKVEHAETTLFYNANSVVIVSPDAYRSELNSGKCSLSKETCFDCNDVRPLPVNNVINRATGYCDDASKDLVSRLQEGVRNSPAVDDYTKDDFLK</sequence>
<dbReference type="EMBL" id="VXOY01000032">
    <property type="protein sequence ID" value="MYE38584.1"/>
    <property type="molecule type" value="Genomic_DNA"/>
</dbReference>
<evidence type="ECO:0000313" key="1">
    <source>
        <dbReference type="EMBL" id="MYE38584.1"/>
    </source>
</evidence>